<keyword evidence="2" id="KW-0732">Signal</keyword>
<organism evidence="5">
    <name type="scientific">Timema californicum</name>
    <name type="common">California timema</name>
    <name type="synonym">Walking stick</name>
    <dbReference type="NCBI Taxonomy" id="61474"/>
    <lineage>
        <taxon>Eukaryota</taxon>
        <taxon>Metazoa</taxon>
        <taxon>Ecdysozoa</taxon>
        <taxon>Arthropoda</taxon>
        <taxon>Hexapoda</taxon>
        <taxon>Insecta</taxon>
        <taxon>Pterygota</taxon>
        <taxon>Neoptera</taxon>
        <taxon>Polyneoptera</taxon>
        <taxon>Phasmatodea</taxon>
        <taxon>Timematodea</taxon>
        <taxon>Timematoidea</taxon>
        <taxon>Timematidae</taxon>
        <taxon>Timema</taxon>
    </lineage>
</organism>
<dbReference type="SUPFAM" id="SSF55486">
    <property type="entry name" value="Metalloproteases ('zincins'), catalytic domain"/>
    <property type="match status" value="1"/>
</dbReference>
<dbReference type="GO" id="GO:0016020">
    <property type="term" value="C:membrane"/>
    <property type="evidence" value="ECO:0007669"/>
    <property type="project" value="InterPro"/>
</dbReference>
<evidence type="ECO:0000256" key="1">
    <source>
        <dbReference type="ARBA" id="ARBA00008139"/>
    </source>
</evidence>
<evidence type="ECO:0000313" key="5">
    <source>
        <dbReference type="EMBL" id="CAD7576168.1"/>
    </source>
</evidence>
<name>A0A7R9JCW0_TIMCA</name>
<comment type="similarity">
    <text evidence="1">Belongs to the peptidase M2 family.</text>
</comment>
<sequence>MGRANQSLAKLHILKAEAAALQMTKEARKKRKMFSQNPEYDDDDDDRDYDMITVHHEAYNHPYQIENIPNTIITNLDHFLLASHKLYDGANSAFQESVGDAIMYAVMSPQHLQRLGLINDSVFSPEKKDLVLSSVISLCRTKPYRLAQLAPKISYRGYKGYYFNHRDKRIRIAITDWRGGENHCQYSMATGPFVERSSFFNDPNCVGVSQLYMVDTLQLDQDVDTKATETDLAQVTSSNETHLETFHSKGS</sequence>
<evidence type="ECO:0000256" key="3">
    <source>
        <dbReference type="ARBA" id="ARBA00023157"/>
    </source>
</evidence>
<dbReference type="AlphaFoldDB" id="A0A7R9JCW0"/>
<dbReference type="InterPro" id="IPR001548">
    <property type="entry name" value="Peptidase_M2"/>
</dbReference>
<dbReference type="GO" id="GO:0008241">
    <property type="term" value="F:peptidyl-dipeptidase activity"/>
    <property type="evidence" value="ECO:0007669"/>
    <property type="project" value="InterPro"/>
</dbReference>
<evidence type="ECO:0000256" key="4">
    <source>
        <dbReference type="ARBA" id="ARBA00023180"/>
    </source>
</evidence>
<evidence type="ECO:0000256" key="2">
    <source>
        <dbReference type="ARBA" id="ARBA00022729"/>
    </source>
</evidence>
<keyword evidence="3" id="KW-1015">Disulfide bond</keyword>
<accession>A0A7R9JCW0</accession>
<dbReference type="Pfam" id="PF01401">
    <property type="entry name" value="Peptidase_M2"/>
    <property type="match status" value="1"/>
</dbReference>
<protein>
    <submittedName>
        <fullName evidence="5">(California timema) hypothetical protein</fullName>
    </submittedName>
</protein>
<dbReference type="EMBL" id="OE183950">
    <property type="protein sequence ID" value="CAD7576168.1"/>
    <property type="molecule type" value="Genomic_DNA"/>
</dbReference>
<dbReference type="GO" id="GO:0006508">
    <property type="term" value="P:proteolysis"/>
    <property type="evidence" value="ECO:0007669"/>
    <property type="project" value="InterPro"/>
</dbReference>
<reference evidence="5" key="1">
    <citation type="submission" date="2020-11" db="EMBL/GenBank/DDBJ databases">
        <authorList>
            <person name="Tran Van P."/>
        </authorList>
    </citation>
    <scope>NUCLEOTIDE SEQUENCE</scope>
</reference>
<keyword evidence="4" id="KW-0325">Glycoprotein</keyword>
<gene>
    <name evidence="5" type="ORF">TCMB3V08_LOCUS8744</name>
</gene>
<dbReference type="GO" id="GO:0008237">
    <property type="term" value="F:metallopeptidase activity"/>
    <property type="evidence" value="ECO:0007669"/>
    <property type="project" value="InterPro"/>
</dbReference>
<proteinExistence type="inferred from homology"/>